<feature type="region of interest" description="Disordered" evidence="1">
    <location>
        <begin position="272"/>
        <end position="296"/>
    </location>
</feature>
<protein>
    <submittedName>
        <fullName evidence="2">Uncharacterized protein</fullName>
    </submittedName>
</protein>
<feature type="compositionally biased region" description="Basic and acidic residues" evidence="1">
    <location>
        <begin position="272"/>
        <end position="281"/>
    </location>
</feature>
<comment type="caution">
    <text evidence="2">The sequence shown here is derived from an EMBL/GenBank/DDBJ whole genome shotgun (WGS) entry which is preliminary data.</text>
</comment>
<dbReference type="AlphaFoldDB" id="A0A9P6UAT7"/>
<dbReference type="OrthoDB" id="2426605at2759"/>
<evidence type="ECO:0000256" key="1">
    <source>
        <dbReference type="SAM" id="MobiDB-lite"/>
    </source>
</evidence>
<evidence type="ECO:0000313" key="3">
    <source>
        <dbReference type="Proteomes" id="UP000807716"/>
    </source>
</evidence>
<sequence length="296" mass="33860">MWPTTCQEAFGRMKIIKNDAVTVVDEPFVFKAVENYFNAIDPGLQVDLKSLMDRSDAVAKGNLFERYMMTVFSETFKTRQLSDWSHQPRILSMCPDLADEVEIVGWKDPCLLQGTTHERMSMEEFMDAHVNHHSTRNNLPVAPFFFPHRCPSGPDMVFFVRIDGRKVVPIFVQMKLHKSTSKLYKCVWDAALATVSAPCIRDHAKDFQNLCPDSIYISMVVAYPMMCAPRLPEVVDVPEKEASGLQQVVIRVSETNFGKIFPKEHVQSIDRLKSVEKRPADDDISDDEDRVKKQRA</sequence>
<evidence type="ECO:0000313" key="2">
    <source>
        <dbReference type="EMBL" id="KAG0266900.1"/>
    </source>
</evidence>
<organism evidence="2 3">
    <name type="scientific">Actinomortierella ambigua</name>
    <dbReference type="NCBI Taxonomy" id="1343610"/>
    <lineage>
        <taxon>Eukaryota</taxon>
        <taxon>Fungi</taxon>
        <taxon>Fungi incertae sedis</taxon>
        <taxon>Mucoromycota</taxon>
        <taxon>Mortierellomycotina</taxon>
        <taxon>Mortierellomycetes</taxon>
        <taxon>Mortierellales</taxon>
        <taxon>Mortierellaceae</taxon>
        <taxon>Actinomortierella</taxon>
    </lineage>
</organism>
<accession>A0A9P6UAT7</accession>
<reference evidence="2" key="1">
    <citation type="journal article" date="2020" name="Fungal Divers.">
        <title>Resolving the Mortierellaceae phylogeny through synthesis of multi-gene phylogenetics and phylogenomics.</title>
        <authorList>
            <person name="Vandepol N."/>
            <person name="Liber J."/>
            <person name="Desiro A."/>
            <person name="Na H."/>
            <person name="Kennedy M."/>
            <person name="Barry K."/>
            <person name="Grigoriev I.V."/>
            <person name="Miller A.N."/>
            <person name="O'Donnell K."/>
            <person name="Stajich J.E."/>
            <person name="Bonito G."/>
        </authorList>
    </citation>
    <scope>NUCLEOTIDE SEQUENCE</scope>
    <source>
        <strain evidence="2">BC1065</strain>
    </source>
</reference>
<name>A0A9P6UAT7_9FUNG</name>
<gene>
    <name evidence="2" type="ORF">DFQ27_009367</name>
</gene>
<dbReference type="Proteomes" id="UP000807716">
    <property type="component" value="Unassembled WGS sequence"/>
</dbReference>
<keyword evidence="3" id="KW-1185">Reference proteome</keyword>
<proteinExistence type="predicted"/>
<dbReference type="EMBL" id="JAAAJB010000085">
    <property type="protein sequence ID" value="KAG0266900.1"/>
    <property type="molecule type" value="Genomic_DNA"/>
</dbReference>